<dbReference type="Gene3D" id="3.60.110.10">
    <property type="entry name" value="Carbon-nitrogen hydrolase"/>
    <property type="match status" value="1"/>
</dbReference>
<dbReference type="OrthoDB" id="4532287at2"/>
<name>A0A7I9UVI6_9ACTN</name>
<dbReference type="PROSITE" id="PS50263">
    <property type="entry name" value="CN_HYDROLASE"/>
    <property type="match status" value="1"/>
</dbReference>
<protein>
    <submittedName>
        <fullName evidence="3">Hydrolase</fullName>
    </submittedName>
</protein>
<sequence>MVSLSLAVAQPPTRAGAVTTNALEHARAVRTAGARVVVFPEMSLTGYALDASPVSADGGDLDAIVDACAQSDVVALVGAPVRDGNKLFIATFRVDGSGVEIAYRKQMLGESESTRFTRGPGPVVIDVDGWRIGLGICKDTGSAQHIAAVTALDVDVYAAGLVHRPDERAEQDARGTVIARACRSYVAFAGFAWATGGGFSETLGRSTIFSPDGEPLAQSGSTPGEVVAVRCTRNR</sequence>
<dbReference type="GO" id="GO:0050126">
    <property type="term" value="F:N-carbamoylputrescine amidase activity"/>
    <property type="evidence" value="ECO:0007669"/>
    <property type="project" value="TreeGrafter"/>
</dbReference>
<feature type="domain" description="CN hydrolase" evidence="2">
    <location>
        <begin position="4"/>
        <end position="233"/>
    </location>
</feature>
<dbReference type="AlphaFoldDB" id="A0A7I9UVI6"/>
<comment type="caution">
    <text evidence="3">The sequence shown here is derived from an EMBL/GenBank/DDBJ whole genome shotgun (WGS) entry which is preliminary data.</text>
</comment>
<dbReference type="RefSeq" id="WP_161926594.1">
    <property type="nucleotide sequence ID" value="NZ_BJOU01000001.1"/>
</dbReference>
<evidence type="ECO:0000259" key="2">
    <source>
        <dbReference type="PROSITE" id="PS50263"/>
    </source>
</evidence>
<dbReference type="EMBL" id="BJOU01000001">
    <property type="protein sequence ID" value="GED97234.1"/>
    <property type="molecule type" value="Genomic_DNA"/>
</dbReference>
<dbReference type="Pfam" id="PF00795">
    <property type="entry name" value="CN_hydrolase"/>
    <property type="match status" value="1"/>
</dbReference>
<dbReference type="PANTHER" id="PTHR43674:SF2">
    <property type="entry name" value="BETA-UREIDOPROPIONASE"/>
    <property type="match status" value="1"/>
</dbReference>
<evidence type="ECO:0000313" key="3">
    <source>
        <dbReference type="EMBL" id="GED97234.1"/>
    </source>
</evidence>
<reference evidence="4" key="1">
    <citation type="submission" date="2019-06" db="EMBL/GenBank/DDBJ databases">
        <title>Gordonia isolated from sludge of a wastewater treatment plant.</title>
        <authorList>
            <person name="Tamura T."/>
            <person name="Aoyama K."/>
            <person name="Kang Y."/>
            <person name="Saito S."/>
            <person name="Akiyama N."/>
            <person name="Yazawa K."/>
            <person name="Gonoi T."/>
            <person name="Mikami Y."/>
        </authorList>
    </citation>
    <scope>NUCLEOTIDE SEQUENCE [LARGE SCALE GENOMIC DNA]</scope>
    <source>
        <strain evidence="4">NBRC 107697</strain>
    </source>
</reference>
<evidence type="ECO:0000313" key="4">
    <source>
        <dbReference type="Proteomes" id="UP000444980"/>
    </source>
</evidence>
<dbReference type="InterPro" id="IPR036526">
    <property type="entry name" value="C-N_Hydrolase_sf"/>
</dbReference>
<keyword evidence="4" id="KW-1185">Reference proteome</keyword>
<accession>A0A7I9UVI6</accession>
<keyword evidence="1 3" id="KW-0378">Hydrolase</keyword>
<dbReference type="Proteomes" id="UP000444980">
    <property type="component" value="Unassembled WGS sequence"/>
</dbReference>
<dbReference type="CDD" id="cd07197">
    <property type="entry name" value="nitrilase"/>
    <property type="match status" value="1"/>
</dbReference>
<dbReference type="GO" id="GO:0033388">
    <property type="term" value="P:putrescine biosynthetic process from arginine"/>
    <property type="evidence" value="ECO:0007669"/>
    <property type="project" value="TreeGrafter"/>
</dbReference>
<proteinExistence type="predicted"/>
<dbReference type="SUPFAM" id="SSF56317">
    <property type="entry name" value="Carbon-nitrogen hydrolase"/>
    <property type="match status" value="1"/>
</dbReference>
<dbReference type="InterPro" id="IPR003010">
    <property type="entry name" value="C-N_Hydrolase"/>
</dbReference>
<dbReference type="PANTHER" id="PTHR43674">
    <property type="entry name" value="NITRILASE C965.09-RELATED"/>
    <property type="match status" value="1"/>
</dbReference>
<organism evidence="3 4">
    <name type="scientific">Gordonia crocea</name>
    <dbReference type="NCBI Taxonomy" id="589162"/>
    <lineage>
        <taxon>Bacteria</taxon>
        <taxon>Bacillati</taxon>
        <taxon>Actinomycetota</taxon>
        <taxon>Actinomycetes</taxon>
        <taxon>Mycobacteriales</taxon>
        <taxon>Gordoniaceae</taxon>
        <taxon>Gordonia</taxon>
    </lineage>
</organism>
<gene>
    <name evidence="3" type="ORF">nbrc107697_12730</name>
</gene>
<evidence type="ECO:0000256" key="1">
    <source>
        <dbReference type="ARBA" id="ARBA00022801"/>
    </source>
</evidence>
<dbReference type="InterPro" id="IPR050345">
    <property type="entry name" value="Aliph_Amidase/BUP"/>
</dbReference>